<evidence type="ECO:0000313" key="4">
    <source>
        <dbReference type="Proteomes" id="UP000317557"/>
    </source>
</evidence>
<accession>A0A521ABN7</accession>
<name>A0A521ABN7_9BACT</name>
<evidence type="ECO:0000259" key="2">
    <source>
        <dbReference type="Pfam" id="PF13439"/>
    </source>
</evidence>
<dbReference type="EMBL" id="FXTP01000001">
    <property type="protein sequence ID" value="SMO32239.1"/>
    <property type="molecule type" value="Genomic_DNA"/>
</dbReference>
<dbReference type="PANTHER" id="PTHR12526">
    <property type="entry name" value="GLYCOSYLTRANSFERASE"/>
    <property type="match status" value="1"/>
</dbReference>
<dbReference type="OrthoDB" id="9806653at2"/>
<protein>
    <submittedName>
        <fullName evidence="3">Glycosyltransferase involved in cell wall bisynthesis</fullName>
    </submittedName>
</protein>
<dbReference type="GO" id="GO:0016757">
    <property type="term" value="F:glycosyltransferase activity"/>
    <property type="evidence" value="ECO:0007669"/>
    <property type="project" value="InterPro"/>
</dbReference>
<dbReference type="SUPFAM" id="SSF53756">
    <property type="entry name" value="UDP-Glycosyltransferase/glycogen phosphorylase"/>
    <property type="match status" value="1"/>
</dbReference>
<sequence length="397" mass="44820">MHIILTVDYSPWSAYSGGAQRVTHNLGVAMSKRGHKVTVIYSKPPWETISVPDDVPYQIHWAHLIAAKSKRAVFLRPLTALSVNRILKKIINPNEDTVVHGNGEETGLVHKIRDHHSFAFICTPHHPHYPEVFFKHKKLPFTTKVFTALKNGKYLMQASAAFHADFCTPPSQWAAEMIGKAFNIPRERLQPVHNGVPDEFLNYHRKPEAQQGPIVFFGRLTKTKGVDTLIEALSLLDPQEIPETWIIGRGEMKQELQEEVEKLKLSKKVIFKSWMDHHELGQVLSKSKLCVLPSREENFSLAVLSSMCVGTPTVSTKVGGTPEIIQNQKNGCLVEADNPTALADSIQYLLEHPDQRQAMGRAGATHIRQNFTWDHACAHFEELYALALENERVKNDK</sequence>
<reference evidence="3 4" key="1">
    <citation type="submission" date="2017-05" db="EMBL/GenBank/DDBJ databases">
        <authorList>
            <person name="Varghese N."/>
            <person name="Submissions S."/>
        </authorList>
    </citation>
    <scope>NUCLEOTIDE SEQUENCE [LARGE SCALE GENOMIC DNA]</scope>
    <source>
        <strain evidence="3 4">DSM 21985</strain>
    </source>
</reference>
<keyword evidence="4" id="KW-1185">Reference proteome</keyword>
<proteinExistence type="predicted"/>
<dbReference type="InterPro" id="IPR001296">
    <property type="entry name" value="Glyco_trans_1"/>
</dbReference>
<dbReference type="InterPro" id="IPR028098">
    <property type="entry name" value="Glyco_trans_4-like_N"/>
</dbReference>
<keyword evidence="3" id="KW-0808">Transferase</keyword>
<dbReference type="RefSeq" id="WP_142452570.1">
    <property type="nucleotide sequence ID" value="NZ_FXTP01000001.1"/>
</dbReference>
<dbReference type="CDD" id="cd03801">
    <property type="entry name" value="GT4_PimA-like"/>
    <property type="match status" value="1"/>
</dbReference>
<dbReference type="Proteomes" id="UP000317557">
    <property type="component" value="Unassembled WGS sequence"/>
</dbReference>
<dbReference type="Gene3D" id="3.40.50.2000">
    <property type="entry name" value="Glycogen Phosphorylase B"/>
    <property type="match status" value="2"/>
</dbReference>
<feature type="domain" description="Glycosyltransferase subfamily 4-like N-terminal" evidence="2">
    <location>
        <begin position="17"/>
        <end position="199"/>
    </location>
</feature>
<evidence type="ECO:0000313" key="3">
    <source>
        <dbReference type="EMBL" id="SMO32239.1"/>
    </source>
</evidence>
<gene>
    <name evidence="3" type="ORF">SAMN06265219_10133</name>
</gene>
<dbReference type="Pfam" id="PF00534">
    <property type="entry name" value="Glycos_transf_1"/>
    <property type="match status" value="1"/>
</dbReference>
<dbReference type="Pfam" id="PF13439">
    <property type="entry name" value="Glyco_transf_4"/>
    <property type="match status" value="1"/>
</dbReference>
<evidence type="ECO:0000259" key="1">
    <source>
        <dbReference type="Pfam" id="PF00534"/>
    </source>
</evidence>
<organism evidence="3 4">
    <name type="scientific">Gracilimonas mengyeensis</name>
    <dbReference type="NCBI Taxonomy" id="1302730"/>
    <lineage>
        <taxon>Bacteria</taxon>
        <taxon>Pseudomonadati</taxon>
        <taxon>Balneolota</taxon>
        <taxon>Balneolia</taxon>
        <taxon>Balneolales</taxon>
        <taxon>Balneolaceae</taxon>
        <taxon>Gracilimonas</taxon>
    </lineage>
</organism>
<dbReference type="AlphaFoldDB" id="A0A521ABN7"/>
<feature type="domain" description="Glycosyl transferase family 1" evidence="1">
    <location>
        <begin position="214"/>
        <end position="364"/>
    </location>
</feature>